<gene>
    <name evidence="2" type="ORF">FF38_03347</name>
</gene>
<keyword evidence="3" id="KW-1185">Reference proteome</keyword>
<organism evidence="2 3">
    <name type="scientific">Lucilia cuprina</name>
    <name type="common">Green bottle fly</name>
    <name type="synonym">Australian sheep blowfly</name>
    <dbReference type="NCBI Taxonomy" id="7375"/>
    <lineage>
        <taxon>Eukaryota</taxon>
        <taxon>Metazoa</taxon>
        <taxon>Ecdysozoa</taxon>
        <taxon>Arthropoda</taxon>
        <taxon>Hexapoda</taxon>
        <taxon>Insecta</taxon>
        <taxon>Pterygota</taxon>
        <taxon>Neoptera</taxon>
        <taxon>Endopterygota</taxon>
        <taxon>Diptera</taxon>
        <taxon>Brachycera</taxon>
        <taxon>Muscomorpha</taxon>
        <taxon>Oestroidea</taxon>
        <taxon>Calliphoridae</taxon>
        <taxon>Luciliinae</taxon>
        <taxon>Lucilia</taxon>
    </lineage>
</organism>
<feature type="transmembrane region" description="Helical" evidence="1">
    <location>
        <begin position="88"/>
        <end position="109"/>
    </location>
</feature>
<accession>A0A0L0C644</accession>
<comment type="caution">
    <text evidence="2">The sequence shown here is derived from an EMBL/GenBank/DDBJ whole genome shotgun (WGS) entry which is preliminary data.</text>
</comment>
<evidence type="ECO:0000313" key="2">
    <source>
        <dbReference type="EMBL" id="KNC26869.1"/>
    </source>
</evidence>
<feature type="transmembrane region" description="Helical" evidence="1">
    <location>
        <begin position="118"/>
        <end position="140"/>
    </location>
</feature>
<name>A0A0L0C644_LUCCU</name>
<dbReference type="AlphaFoldDB" id="A0A0L0C644"/>
<proteinExistence type="predicted"/>
<feature type="transmembrane region" description="Helical" evidence="1">
    <location>
        <begin position="146"/>
        <end position="166"/>
    </location>
</feature>
<keyword evidence="1" id="KW-1133">Transmembrane helix</keyword>
<protein>
    <submittedName>
        <fullName evidence="2">Uncharacterized protein</fullName>
    </submittedName>
</protein>
<dbReference type="EMBL" id="JRES01000951">
    <property type="protein sequence ID" value="KNC26869.1"/>
    <property type="molecule type" value="Genomic_DNA"/>
</dbReference>
<keyword evidence="1" id="KW-0812">Transmembrane</keyword>
<keyword evidence="1" id="KW-0472">Membrane</keyword>
<reference evidence="2 3" key="1">
    <citation type="journal article" date="2015" name="Nat. Commun.">
        <title>Lucilia cuprina genome unlocks parasitic fly biology to underpin future interventions.</title>
        <authorList>
            <person name="Anstead C.A."/>
            <person name="Korhonen P.K."/>
            <person name="Young N.D."/>
            <person name="Hall R.S."/>
            <person name="Jex A.R."/>
            <person name="Murali S.C."/>
            <person name="Hughes D.S."/>
            <person name="Lee S.F."/>
            <person name="Perry T."/>
            <person name="Stroehlein A.J."/>
            <person name="Ansell B.R."/>
            <person name="Breugelmans B."/>
            <person name="Hofmann A."/>
            <person name="Qu J."/>
            <person name="Dugan S."/>
            <person name="Lee S.L."/>
            <person name="Chao H."/>
            <person name="Dinh H."/>
            <person name="Han Y."/>
            <person name="Doddapaneni H.V."/>
            <person name="Worley K.C."/>
            <person name="Muzny D.M."/>
            <person name="Ioannidis P."/>
            <person name="Waterhouse R.M."/>
            <person name="Zdobnov E.M."/>
            <person name="James P.J."/>
            <person name="Bagnall N.H."/>
            <person name="Kotze A.C."/>
            <person name="Gibbs R.A."/>
            <person name="Richards S."/>
            <person name="Batterham P."/>
            <person name="Gasser R.B."/>
        </authorList>
    </citation>
    <scope>NUCLEOTIDE SEQUENCE [LARGE SCALE GENOMIC DNA]</scope>
    <source>
        <strain evidence="2 3">LS</strain>
        <tissue evidence="2">Full body</tissue>
    </source>
</reference>
<evidence type="ECO:0000256" key="1">
    <source>
        <dbReference type="SAM" id="Phobius"/>
    </source>
</evidence>
<evidence type="ECO:0000313" key="3">
    <source>
        <dbReference type="Proteomes" id="UP000037069"/>
    </source>
</evidence>
<dbReference type="Proteomes" id="UP000037069">
    <property type="component" value="Unassembled WGS sequence"/>
</dbReference>
<sequence>MYKVPVYAADLICDLASNETQSKCGKQYLKFLKKIFCQHKPPTKFLPYQNKTSSSYASVGSRCCESKAVTIDDETDVTETRVSEEFEVSVWAVQGVVVSASAFSLLLMLGDFNDISSFGLSVCVCVSSSGKSFLLSLMFAALVVEVLLVVAAFESVTVGIVLMFAVS</sequence>